<protein>
    <recommendedName>
        <fullName evidence="1">GIY-YIG domain-containing protein</fullName>
    </recommendedName>
</protein>
<dbReference type="InterPro" id="IPR058912">
    <property type="entry name" value="HTH_animal"/>
</dbReference>
<feature type="domain" description="GIY-YIG" evidence="1">
    <location>
        <begin position="212"/>
        <end position="294"/>
    </location>
</feature>
<dbReference type="SUPFAM" id="SSF82771">
    <property type="entry name" value="GIY-YIG endonuclease"/>
    <property type="match status" value="1"/>
</dbReference>
<dbReference type="CDD" id="cd10442">
    <property type="entry name" value="GIY-YIG_PLEs"/>
    <property type="match status" value="1"/>
</dbReference>
<evidence type="ECO:0000259" key="1">
    <source>
        <dbReference type="PROSITE" id="PS50164"/>
    </source>
</evidence>
<sequence>TIALNINTYKDKMNDMLKDRSTYTMIERDPTKQLTDSVRSLLTEWIKFGFLDVTMLRVDGRLEFNLYRKPTCSGRYLSFLSAHPISQKRGALIGVVDRVFLLSHPRFHEDNLNWVIQTFLGNDYPMKFIFETLNRRLKALIRQKTGSQVNSGVGSETVDITPSWFIMPYFPHLYNKFKNLTKYISVKLGWISLNKLQGIIKGQKDVRLTDSNKNVVYKIKCKDCNASYVGQTKRKLKTRITEHKNNIKWKSVKPSVITEHGRQLGHEFDWENIEICDREGYYNKRMISEMLYINTQWKGLNLKSDTEFLHHAYSSTIEKIFLT</sequence>
<accession>A0A151JAX6</accession>
<gene>
    <name evidence="2" type="ORF">ALC57_05571</name>
</gene>
<evidence type="ECO:0000313" key="2">
    <source>
        <dbReference type="EMBL" id="KYN22039.1"/>
    </source>
</evidence>
<feature type="non-terminal residue" evidence="2">
    <location>
        <position position="1"/>
    </location>
</feature>
<organism evidence="2 3">
    <name type="scientific">Trachymyrmex cornetzi</name>
    <dbReference type="NCBI Taxonomy" id="471704"/>
    <lineage>
        <taxon>Eukaryota</taxon>
        <taxon>Metazoa</taxon>
        <taxon>Ecdysozoa</taxon>
        <taxon>Arthropoda</taxon>
        <taxon>Hexapoda</taxon>
        <taxon>Insecta</taxon>
        <taxon>Pterygota</taxon>
        <taxon>Neoptera</taxon>
        <taxon>Endopterygota</taxon>
        <taxon>Hymenoptera</taxon>
        <taxon>Apocrita</taxon>
        <taxon>Aculeata</taxon>
        <taxon>Formicoidea</taxon>
        <taxon>Formicidae</taxon>
        <taxon>Myrmicinae</taxon>
        <taxon>Trachymyrmex</taxon>
    </lineage>
</organism>
<dbReference type="PROSITE" id="PS50164">
    <property type="entry name" value="GIY_YIG"/>
    <property type="match status" value="1"/>
</dbReference>
<proteinExistence type="predicted"/>
<dbReference type="PANTHER" id="PTHR21301">
    <property type="entry name" value="REVERSE TRANSCRIPTASE"/>
    <property type="match status" value="1"/>
</dbReference>
<dbReference type="Pfam" id="PF26215">
    <property type="entry name" value="HTH_animal"/>
    <property type="match status" value="1"/>
</dbReference>
<dbReference type="InterPro" id="IPR000305">
    <property type="entry name" value="GIY-YIG_endonuc"/>
</dbReference>
<dbReference type="InterPro" id="IPR035901">
    <property type="entry name" value="GIY-YIG_endonuc_sf"/>
</dbReference>
<dbReference type="Gene3D" id="3.40.1440.10">
    <property type="entry name" value="GIY-YIG endonuclease"/>
    <property type="match status" value="1"/>
</dbReference>
<dbReference type="AlphaFoldDB" id="A0A151JAX6"/>
<keyword evidence="3" id="KW-1185">Reference proteome</keyword>
<dbReference type="Pfam" id="PF01541">
    <property type="entry name" value="GIY-YIG"/>
    <property type="match status" value="1"/>
</dbReference>
<evidence type="ECO:0000313" key="3">
    <source>
        <dbReference type="Proteomes" id="UP000078492"/>
    </source>
</evidence>
<dbReference type="Proteomes" id="UP000078492">
    <property type="component" value="Unassembled WGS sequence"/>
</dbReference>
<dbReference type="EMBL" id="KQ979274">
    <property type="protein sequence ID" value="KYN22039.1"/>
    <property type="molecule type" value="Genomic_DNA"/>
</dbReference>
<reference evidence="2 3" key="1">
    <citation type="submission" date="2015-09" db="EMBL/GenBank/DDBJ databases">
        <title>Trachymyrmex cornetzi WGS genome.</title>
        <authorList>
            <person name="Nygaard S."/>
            <person name="Hu H."/>
            <person name="Boomsma J."/>
            <person name="Zhang G."/>
        </authorList>
    </citation>
    <scope>NUCLEOTIDE SEQUENCE [LARGE SCALE GENOMIC DNA]</scope>
    <source>
        <strain evidence="2">Tcor2-1</strain>
        <tissue evidence="2">Whole body</tissue>
    </source>
</reference>
<dbReference type="PANTHER" id="PTHR21301:SF10">
    <property type="entry name" value="REVERSE TRANSCRIPTASE DOMAIN-CONTAINING PROTEIN"/>
    <property type="match status" value="1"/>
</dbReference>
<name>A0A151JAX6_9HYME</name>